<organism evidence="1 2">
    <name type="scientific">Hevea brasiliensis</name>
    <name type="common">Para rubber tree</name>
    <name type="synonym">Siphonia brasiliensis</name>
    <dbReference type="NCBI Taxonomy" id="3981"/>
    <lineage>
        <taxon>Eukaryota</taxon>
        <taxon>Viridiplantae</taxon>
        <taxon>Streptophyta</taxon>
        <taxon>Embryophyta</taxon>
        <taxon>Tracheophyta</taxon>
        <taxon>Spermatophyta</taxon>
        <taxon>Magnoliopsida</taxon>
        <taxon>eudicotyledons</taxon>
        <taxon>Gunneridae</taxon>
        <taxon>Pentapetalae</taxon>
        <taxon>rosids</taxon>
        <taxon>fabids</taxon>
        <taxon>Malpighiales</taxon>
        <taxon>Euphorbiaceae</taxon>
        <taxon>Crotonoideae</taxon>
        <taxon>Micrandreae</taxon>
        <taxon>Hevea</taxon>
    </lineage>
</organism>
<dbReference type="EMBL" id="JAAGAX010000016">
    <property type="protein sequence ID" value="KAF2289280.1"/>
    <property type="molecule type" value="Genomic_DNA"/>
</dbReference>
<evidence type="ECO:0000313" key="1">
    <source>
        <dbReference type="EMBL" id="KAF2289280.1"/>
    </source>
</evidence>
<dbReference type="Proteomes" id="UP000467840">
    <property type="component" value="Chromosome 8"/>
</dbReference>
<sequence length="91" mass="9856">MLNSISIGPNAGLEEVPDYTHSIWQDSCDPSEAGLIGKDKTIAKMAELHYIVASDSESAREEKSAYAFLEITIGIDIAYYSVVSESGMAPR</sequence>
<accession>A0A6A6KK06</accession>
<gene>
    <name evidence="1" type="ORF">GH714_033931</name>
</gene>
<reference evidence="1 2" key="1">
    <citation type="journal article" date="2020" name="Mol. Plant">
        <title>The Chromosome-Based Rubber Tree Genome Provides New Insights into Spurge Genome Evolution and Rubber Biosynthesis.</title>
        <authorList>
            <person name="Liu J."/>
            <person name="Shi C."/>
            <person name="Shi C.C."/>
            <person name="Li W."/>
            <person name="Zhang Q.J."/>
            <person name="Zhang Y."/>
            <person name="Li K."/>
            <person name="Lu H.F."/>
            <person name="Shi C."/>
            <person name="Zhu S.T."/>
            <person name="Xiao Z.Y."/>
            <person name="Nan H."/>
            <person name="Yue Y."/>
            <person name="Zhu X.G."/>
            <person name="Wu Y."/>
            <person name="Hong X.N."/>
            <person name="Fan G.Y."/>
            <person name="Tong Y."/>
            <person name="Zhang D."/>
            <person name="Mao C.L."/>
            <person name="Liu Y.L."/>
            <person name="Hao S.J."/>
            <person name="Liu W.Q."/>
            <person name="Lv M.Q."/>
            <person name="Zhang H.B."/>
            <person name="Liu Y."/>
            <person name="Hu-Tang G.R."/>
            <person name="Wang J.P."/>
            <person name="Wang J.H."/>
            <person name="Sun Y.H."/>
            <person name="Ni S.B."/>
            <person name="Chen W.B."/>
            <person name="Zhang X.C."/>
            <person name="Jiao Y.N."/>
            <person name="Eichler E.E."/>
            <person name="Li G.H."/>
            <person name="Liu X."/>
            <person name="Gao L.Z."/>
        </authorList>
    </citation>
    <scope>NUCLEOTIDE SEQUENCE [LARGE SCALE GENOMIC DNA]</scope>
    <source>
        <strain evidence="2">cv. GT1</strain>
        <tissue evidence="1">Leaf</tissue>
    </source>
</reference>
<evidence type="ECO:0000313" key="2">
    <source>
        <dbReference type="Proteomes" id="UP000467840"/>
    </source>
</evidence>
<protein>
    <submittedName>
        <fullName evidence="1">Uncharacterized protein</fullName>
    </submittedName>
</protein>
<name>A0A6A6KK06_HEVBR</name>
<proteinExistence type="predicted"/>
<keyword evidence="2" id="KW-1185">Reference proteome</keyword>
<dbReference type="AlphaFoldDB" id="A0A6A6KK06"/>
<comment type="caution">
    <text evidence="1">The sequence shown here is derived from an EMBL/GenBank/DDBJ whole genome shotgun (WGS) entry which is preliminary data.</text>
</comment>